<evidence type="ECO:0000256" key="5">
    <source>
        <dbReference type="RuleBase" id="RU363041"/>
    </source>
</evidence>
<comment type="similarity">
    <text evidence="5">Belongs to the 4-toluene sulfonate uptake permease (TSUP) (TC 2.A.102) family.</text>
</comment>
<evidence type="ECO:0000256" key="4">
    <source>
        <dbReference type="ARBA" id="ARBA00023136"/>
    </source>
</evidence>
<feature type="transmembrane region" description="Helical" evidence="5">
    <location>
        <begin position="173"/>
        <end position="191"/>
    </location>
</feature>
<evidence type="ECO:0000256" key="2">
    <source>
        <dbReference type="ARBA" id="ARBA00022692"/>
    </source>
</evidence>
<feature type="transmembrane region" description="Helical" evidence="5">
    <location>
        <begin position="106"/>
        <end position="126"/>
    </location>
</feature>
<keyword evidence="3 5" id="KW-1133">Transmembrane helix</keyword>
<feature type="transmembrane region" description="Helical" evidence="5">
    <location>
        <begin position="81"/>
        <end position="99"/>
    </location>
</feature>
<evidence type="ECO:0000256" key="1">
    <source>
        <dbReference type="ARBA" id="ARBA00004141"/>
    </source>
</evidence>
<protein>
    <recommendedName>
        <fullName evidence="5">Probable membrane transporter protein</fullName>
    </recommendedName>
</protein>
<dbReference type="Pfam" id="PF01925">
    <property type="entry name" value="TauE"/>
    <property type="match status" value="1"/>
</dbReference>
<comment type="caution">
    <text evidence="6">The sequence shown here is derived from an EMBL/GenBank/DDBJ whole genome shotgun (WGS) entry which is preliminary data.</text>
</comment>
<feature type="transmembrane region" description="Helical" evidence="5">
    <location>
        <begin position="138"/>
        <end position="161"/>
    </location>
</feature>
<accession>A0A6L6WF60</accession>
<dbReference type="AlphaFoldDB" id="A0A6L6WF60"/>
<reference evidence="6 7" key="1">
    <citation type="submission" date="2019-12" db="EMBL/GenBank/DDBJ databases">
        <authorList>
            <person name="Zhang Y.-J."/>
        </authorList>
    </citation>
    <scope>NUCLEOTIDE SEQUENCE [LARGE SCALE GENOMIC DNA]</scope>
    <source>
        <strain evidence="6 7">CY05</strain>
    </source>
</reference>
<dbReference type="Proteomes" id="UP000478892">
    <property type="component" value="Unassembled WGS sequence"/>
</dbReference>
<keyword evidence="4 5" id="KW-0472">Membrane</keyword>
<keyword evidence="7" id="KW-1185">Reference proteome</keyword>
<dbReference type="GO" id="GO:0005886">
    <property type="term" value="C:plasma membrane"/>
    <property type="evidence" value="ECO:0007669"/>
    <property type="project" value="UniProtKB-SubCell"/>
</dbReference>
<dbReference type="RefSeq" id="WP_342448046.1">
    <property type="nucleotide sequence ID" value="NZ_WQLV01000001.1"/>
</dbReference>
<sequence>MWSCLPRGPPLHLDLELLLLAIFLGAVLQVGVGIGFSIVAGPPMMVLLGTTVAVPVLLMLNTLVSAIAVDWRIWVVEKKTIKTAIAGCLLGVALGVVIYPYLSEQIVLILTGTLLLIGVLTTLLPLRSVAGTRGFTAISGLSGLATVWAATPGPLMVFGLIATGRSARDTRKLVQPIALVAYGVALLLHGLADGAAFTQVSNVWAFAVATFFGSVLGRFIGPLLPQHLIKNAIRIVSILACYALFRRAYLIS</sequence>
<gene>
    <name evidence="6" type="ORF">GO984_00505</name>
</gene>
<evidence type="ECO:0000313" key="6">
    <source>
        <dbReference type="EMBL" id="MVO14282.1"/>
    </source>
</evidence>
<keyword evidence="2 5" id="KW-0812">Transmembrane</keyword>
<keyword evidence="5" id="KW-1003">Cell membrane</keyword>
<feature type="transmembrane region" description="Helical" evidence="5">
    <location>
        <begin position="46"/>
        <end position="69"/>
    </location>
</feature>
<proteinExistence type="inferred from homology"/>
<evidence type="ECO:0000313" key="7">
    <source>
        <dbReference type="Proteomes" id="UP000478892"/>
    </source>
</evidence>
<comment type="subcellular location">
    <subcellularLocation>
        <location evidence="5">Cell membrane</location>
        <topology evidence="5">Multi-pass membrane protein</topology>
    </subcellularLocation>
    <subcellularLocation>
        <location evidence="1">Membrane</location>
        <topology evidence="1">Multi-pass membrane protein</topology>
    </subcellularLocation>
</comment>
<feature type="transmembrane region" description="Helical" evidence="5">
    <location>
        <begin position="17"/>
        <end position="39"/>
    </location>
</feature>
<organism evidence="6 7">
    <name type="scientific">Parasedimentitalea huanghaiensis</name>
    <dbReference type="NCBI Taxonomy" id="2682100"/>
    <lineage>
        <taxon>Bacteria</taxon>
        <taxon>Pseudomonadati</taxon>
        <taxon>Pseudomonadota</taxon>
        <taxon>Alphaproteobacteria</taxon>
        <taxon>Rhodobacterales</taxon>
        <taxon>Paracoccaceae</taxon>
        <taxon>Parasedimentitalea</taxon>
    </lineage>
</organism>
<dbReference type="InterPro" id="IPR002781">
    <property type="entry name" value="TM_pro_TauE-like"/>
</dbReference>
<dbReference type="EMBL" id="WQLV01000001">
    <property type="protein sequence ID" value="MVO14282.1"/>
    <property type="molecule type" value="Genomic_DNA"/>
</dbReference>
<evidence type="ECO:0000256" key="3">
    <source>
        <dbReference type="ARBA" id="ARBA00022989"/>
    </source>
</evidence>
<feature type="transmembrane region" description="Helical" evidence="5">
    <location>
        <begin position="203"/>
        <end position="220"/>
    </location>
</feature>
<name>A0A6L6WF60_9RHOB</name>